<sequence>MASVFKSFIAFSVMTFLCFSLCFYPFALAQDSGTATFNTPPYVPSKCYGYEDRGVMIAAASEGIFNNGEACGRYYQVTCVSGTNEGTPFPCLVSGSVVVMITDLCPPDSCRGTIDLSQEAFASIADPNSGVINISYQHNPQDLREEACIEERTSTDFG</sequence>
<dbReference type="InterPro" id="IPR009009">
    <property type="entry name" value="RlpA-like_DPBB"/>
</dbReference>
<accession>A0A8X8D9Z8</accession>
<evidence type="ECO:0000256" key="3">
    <source>
        <dbReference type="ARBA" id="ARBA00022729"/>
    </source>
</evidence>
<dbReference type="EMBL" id="JAAWWB010000005">
    <property type="protein sequence ID" value="KAG6783472.1"/>
    <property type="molecule type" value="Genomic_DNA"/>
</dbReference>
<dbReference type="GO" id="GO:0048046">
    <property type="term" value="C:apoplast"/>
    <property type="evidence" value="ECO:0007669"/>
    <property type="project" value="InterPro"/>
</dbReference>
<keyword evidence="7" id="KW-1185">Reference proteome</keyword>
<dbReference type="CDD" id="cd22269">
    <property type="entry name" value="DPBB_EG45-like"/>
    <property type="match status" value="1"/>
</dbReference>
<dbReference type="GO" id="GO:0009627">
    <property type="term" value="P:systemic acquired resistance"/>
    <property type="evidence" value="ECO:0007669"/>
    <property type="project" value="InterPro"/>
</dbReference>
<dbReference type="SMART" id="SM00837">
    <property type="entry name" value="DPBB_1"/>
    <property type="match status" value="1"/>
</dbReference>
<dbReference type="PANTHER" id="PTHR47295:SF4">
    <property type="entry name" value="EXPANSIN-LIKE EG45 DOMAIN-CONTAINING PROTEIN"/>
    <property type="match status" value="1"/>
</dbReference>
<evidence type="ECO:0000256" key="4">
    <source>
        <dbReference type="SAM" id="SignalP"/>
    </source>
</evidence>
<evidence type="ECO:0000313" key="7">
    <source>
        <dbReference type="Proteomes" id="UP000886885"/>
    </source>
</evidence>
<feature type="domain" description="Expansin-like EG45" evidence="5">
    <location>
        <begin position="32"/>
        <end position="146"/>
    </location>
</feature>
<feature type="signal peptide" evidence="4">
    <location>
        <begin position="1"/>
        <end position="29"/>
    </location>
</feature>
<dbReference type="OrthoDB" id="406505at2759"/>
<comment type="caution">
    <text evidence="6">The sequence shown here is derived from an EMBL/GenBank/DDBJ whole genome shotgun (WGS) entry which is preliminary data.</text>
</comment>
<proteinExistence type="predicted"/>
<dbReference type="AlphaFoldDB" id="A0A8X8D9Z8"/>
<evidence type="ECO:0000256" key="2">
    <source>
        <dbReference type="ARBA" id="ARBA00022525"/>
    </source>
</evidence>
<dbReference type="InterPro" id="IPR044206">
    <property type="entry name" value="EGC1/2"/>
</dbReference>
<dbReference type="InterPro" id="IPR007112">
    <property type="entry name" value="Expansin/allergen_DPBB_dom"/>
</dbReference>
<dbReference type="FunFam" id="2.40.40.10:FF:000005">
    <property type="entry name" value="Barwin-related endoglucanase"/>
    <property type="match status" value="1"/>
</dbReference>
<feature type="chain" id="PRO_5036443272" description="Expansin-like EG45 domain-containing protein" evidence="4">
    <location>
        <begin position="30"/>
        <end position="158"/>
    </location>
</feature>
<evidence type="ECO:0000256" key="1">
    <source>
        <dbReference type="ARBA" id="ARBA00004613"/>
    </source>
</evidence>
<name>A0A8X8D9Z8_POPTO</name>
<dbReference type="PANTHER" id="PTHR47295">
    <property type="entry name" value="EG45-LIKE DOMAIN CONTAINING PROTEIN 1-RELATED"/>
    <property type="match status" value="1"/>
</dbReference>
<evidence type="ECO:0000313" key="6">
    <source>
        <dbReference type="EMBL" id="KAG6783472.1"/>
    </source>
</evidence>
<protein>
    <recommendedName>
        <fullName evidence="5">Expansin-like EG45 domain-containing protein</fullName>
    </recommendedName>
</protein>
<keyword evidence="2" id="KW-0964">Secreted</keyword>
<reference evidence="6" key="1">
    <citation type="journal article" date="2020" name="bioRxiv">
        <title>Hybrid origin of Populus tomentosa Carr. identified through genome sequencing and phylogenomic analysis.</title>
        <authorList>
            <person name="An X."/>
            <person name="Gao K."/>
            <person name="Chen Z."/>
            <person name="Li J."/>
            <person name="Yang X."/>
            <person name="Yang X."/>
            <person name="Zhou J."/>
            <person name="Guo T."/>
            <person name="Zhao T."/>
            <person name="Huang S."/>
            <person name="Miao D."/>
            <person name="Khan W.U."/>
            <person name="Rao P."/>
            <person name="Ye M."/>
            <person name="Lei B."/>
            <person name="Liao W."/>
            <person name="Wang J."/>
            <person name="Ji L."/>
            <person name="Li Y."/>
            <person name="Guo B."/>
            <person name="Mustafa N.S."/>
            <person name="Li S."/>
            <person name="Yun Q."/>
            <person name="Keller S.R."/>
            <person name="Mao J."/>
            <person name="Zhang R."/>
            <person name="Strauss S.H."/>
        </authorList>
    </citation>
    <scope>NUCLEOTIDE SEQUENCE</scope>
    <source>
        <strain evidence="6">GM15</strain>
        <tissue evidence="6">Leaf</tissue>
    </source>
</reference>
<dbReference type="Proteomes" id="UP000886885">
    <property type="component" value="Chromosome 3A"/>
</dbReference>
<dbReference type="Pfam" id="PF03330">
    <property type="entry name" value="DPBB_1"/>
    <property type="match status" value="1"/>
</dbReference>
<organism evidence="6 7">
    <name type="scientific">Populus tomentosa</name>
    <name type="common">Chinese white poplar</name>
    <dbReference type="NCBI Taxonomy" id="118781"/>
    <lineage>
        <taxon>Eukaryota</taxon>
        <taxon>Viridiplantae</taxon>
        <taxon>Streptophyta</taxon>
        <taxon>Embryophyta</taxon>
        <taxon>Tracheophyta</taxon>
        <taxon>Spermatophyta</taxon>
        <taxon>Magnoliopsida</taxon>
        <taxon>eudicotyledons</taxon>
        <taxon>Gunneridae</taxon>
        <taxon>Pentapetalae</taxon>
        <taxon>rosids</taxon>
        <taxon>fabids</taxon>
        <taxon>Malpighiales</taxon>
        <taxon>Salicaceae</taxon>
        <taxon>Saliceae</taxon>
        <taxon>Populus</taxon>
    </lineage>
</organism>
<gene>
    <name evidence="6" type="ORF">POTOM_012921</name>
</gene>
<evidence type="ECO:0000259" key="5">
    <source>
        <dbReference type="PROSITE" id="PS50842"/>
    </source>
</evidence>
<keyword evidence="3 4" id="KW-0732">Signal</keyword>
<comment type="subcellular location">
    <subcellularLocation>
        <location evidence="1">Secreted</location>
    </subcellularLocation>
</comment>
<dbReference type="PROSITE" id="PS50842">
    <property type="entry name" value="EXPANSIN_EG45"/>
    <property type="match status" value="1"/>
</dbReference>